<evidence type="ECO:0000313" key="2">
    <source>
        <dbReference type="Proteomes" id="UP001595693"/>
    </source>
</evidence>
<dbReference type="RefSeq" id="WP_055397322.1">
    <property type="nucleotide sequence ID" value="NZ_JAMXAX010000012.1"/>
</dbReference>
<organism evidence="1 2">
    <name type="scientific">Acidovorax facilis</name>
    <dbReference type="NCBI Taxonomy" id="12917"/>
    <lineage>
        <taxon>Bacteria</taxon>
        <taxon>Pseudomonadati</taxon>
        <taxon>Pseudomonadota</taxon>
        <taxon>Betaproteobacteria</taxon>
        <taxon>Burkholderiales</taxon>
        <taxon>Comamonadaceae</taxon>
        <taxon>Acidovorax</taxon>
    </lineage>
</organism>
<keyword evidence="2" id="KW-1185">Reference proteome</keyword>
<proteinExistence type="predicted"/>
<name>A0ABV8D694_9BURK</name>
<dbReference type="Proteomes" id="UP001595693">
    <property type="component" value="Unassembled WGS sequence"/>
</dbReference>
<evidence type="ECO:0000313" key="1">
    <source>
        <dbReference type="EMBL" id="MFC3933976.1"/>
    </source>
</evidence>
<reference evidence="2" key="1">
    <citation type="journal article" date="2019" name="Int. J. Syst. Evol. Microbiol.">
        <title>The Global Catalogue of Microorganisms (GCM) 10K type strain sequencing project: providing services to taxonomists for standard genome sequencing and annotation.</title>
        <authorList>
            <consortium name="The Broad Institute Genomics Platform"/>
            <consortium name="The Broad Institute Genome Sequencing Center for Infectious Disease"/>
            <person name="Wu L."/>
            <person name="Ma J."/>
        </authorList>
    </citation>
    <scope>NUCLEOTIDE SEQUENCE [LARGE SCALE GENOMIC DNA]</scope>
    <source>
        <strain evidence="2">CCUG 2113</strain>
    </source>
</reference>
<dbReference type="EMBL" id="JBHSAJ010000009">
    <property type="protein sequence ID" value="MFC3933976.1"/>
    <property type="molecule type" value="Genomic_DNA"/>
</dbReference>
<sequence>MTNKKALATLAAQPWKISDMRNPSAEMEACALRRIPCMVYRNRQWKIDPEYVCPGITVWSKTFRDPDVTKNPDMTDQELLNSIADWMPFGALAFMPPSHIHSTVRAALRTSDFEAAKLTATKLGMLYWGVDLALTYTFPKVDYNPLP</sequence>
<comment type="caution">
    <text evidence="1">The sequence shown here is derived from an EMBL/GenBank/DDBJ whole genome shotgun (WGS) entry which is preliminary data.</text>
</comment>
<accession>A0ABV8D694</accession>
<gene>
    <name evidence="1" type="ORF">ACFOW3_04990</name>
</gene>
<protein>
    <submittedName>
        <fullName evidence="1">Uncharacterized protein</fullName>
    </submittedName>
</protein>